<dbReference type="RefSeq" id="WP_147768067.1">
    <property type="nucleotide sequence ID" value="NZ_VRKQ01000010.1"/>
</dbReference>
<gene>
    <name evidence="1" type="ORF">FUA22_10470</name>
</gene>
<evidence type="ECO:0000313" key="1">
    <source>
        <dbReference type="EMBL" id="TXG36986.1"/>
    </source>
</evidence>
<evidence type="ECO:0000313" key="2">
    <source>
        <dbReference type="Proteomes" id="UP000321080"/>
    </source>
</evidence>
<sequence length="318" mass="36988">MTRLDTIEFTTKTDFIKSMDSKYFNVSHIKKNNGLNIINHTLNKRKLGVNKLSINSTFGTVKIGVSSKVLKDNYIKGICTDTLDQLLDEINNTGLELHKDFIHYSFVNKADVKNDLKLLNNTEDYINTLNQLIAPNFIKTKYDTGIVFNEKIQTKPIRLTVYSKEYEMQQSKTFYKEYPQLTNVFNNVLRIESRLPTKATVNKYIKSNSLLDILNTSGINYQIVDKIINHQINFKPYLNTFKMTNSGEKNFAQIYYLNDYYNGDFESIIKHIKSKLGKNTKATYQRNLVKKYLSMINNVDDNFCLEKIEEIKLALKNN</sequence>
<keyword evidence="2" id="KW-1185">Reference proteome</keyword>
<dbReference type="OrthoDB" id="1421956at2"/>
<name>A0A5C7GH45_9FLAO</name>
<protein>
    <submittedName>
        <fullName evidence="1">Uncharacterized protein</fullName>
    </submittedName>
</protein>
<dbReference type="EMBL" id="VRKQ01000010">
    <property type="protein sequence ID" value="TXG36986.1"/>
    <property type="molecule type" value="Genomic_DNA"/>
</dbReference>
<accession>A0A5C7GH45</accession>
<proteinExistence type="predicted"/>
<organism evidence="1 2">
    <name type="scientific">Seonamhaeicola maritimus</name>
    <dbReference type="NCBI Taxonomy" id="2591822"/>
    <lineage>
        <taxon>Bacteria</taxon>
        <taxon>Pseudomonadati</taxon>
        <taxon>Bacteroidota</taxon>
        <taxon>Flavobacteriia</taxon>
        <taxon>Flavobacteriales</taxon>
        <taxon>Flavobacteriaceae</taxon>
    </lineage>
</organism>
<reference evidence="1 2" key="1">
    <citation type="submission" date="2019-08" db="EMBL/GenBank/DDBJ databases">
        <title>Seonamhaeicola sediminis sp. nov., isolated from marine sediment.</title>
        <authorList>
            <person name="Cao W.R."/>
        </authorList>
    </citation>
    <scope>NUCLEOTIDE SEQUENCE [LARGE SCALE GENOMIC DNA]</scope>
    <source>
        <strain evidence="1 2">1505</strain>
    </source>
</reference>
<dbReference type="Proteomes" id="UP000321080">
    <property type="component" value="Unassembled WGS sequence"/>
</dbReference>
<dbReference type="AlphaFoldDB" id="A0A5C7GH45"/>
<comment type="caution">
    <text evidence="1">The sequence shown here is derived from an EMBL/GenBank/DDBJ whole genome shotgun (WGS) entry which is preliminary data.</text>
</comment>